<accession>A0A2G5VRB4</accession>
<dbReference type="GO" id="GO:0000139">
    <property type="term" value="C:Golgi membrane"/>
    <property type="evidence" value="ECO:0007669"/>
    <property type="project" value="UniProtKB-SubCell"/>
</dbReference>
<evidence type="ECO:0000313" key="17">
    <source>
        <dbReference type="Proteomes" id="UP000230233"/>
    </source>
</evidence>
<dbReference type="InterPro" id="IPR004709">
    <property type="entry name" value="NaH_exchanger"/>
</dbReference>
<comment type="similarity">
    <text evidence="11">Belongs to the monovalent cation:proton antiporter 1 (CPA1) transporter (TC 2.A.36) family.</text>
</comment>
<evidence type="ECO:0000256" key="3">
    <source>
        <dbReference type="ARBA" id="ARBA00022449"/>
    </source>
</evidence>
<keyword evidence="6" id="KW-0333">Golgi apparatus</keyword>
<feature type="transmembrane region" description="Helical" evidence="13">
    <location>
        <begin position="265"/>
        <end position="292"/>
    </location>
</feature>
<evidence type="ECO:0000256" key="2">
    <source>
        <dbReference type="ARBA" id="ARBA00022448"/>
    </source>
</evidence>
<sequence>MTSFFLRLLLLPILHEASFGFALSLSSSRHPPRSTHSLTHFPRSHENEKRESERRREREREEREKWRGISIEKILANGATWQLRESLITSKSGIMRFAVKTILSICICLLIFRTADSDSTTGVVVVGTIKTEEVVAVNKTDVLGETIDANATSLEQHGAAIVGNVSEEKKRSLAIFFILFVIMLATLVVHMLIVSKIHWMPESLAIVALGALIGSILSYSQRDWSEIEALSPDVFFLVLLPPIIFENAYNLNKGYFFSNFVPILTFAILGTTISAMIIGAGLYILGVIGLIFEFTFFECFAFAAMISAVDPVATLAIFQAVKVESLLYMLVFGESMLNDAVSIVLAATALRHAKPSFNKLPASEIITSAFVTFTEMFFFSACLGIGIGLLSALLFKHVDLRKTPSLEFALLLIFSYIPYGFAEALDLSGIMAILFCGISMSQYTRHNVSPIAQITFRHTFRTISFVAETSTFAYIGMAFFTIKLNFAPWLIFWSVLLCLLGRACNVFPLAYLVNQCRKDVQISMKNQIIMWFSGMRGAVCFALVLYMDLDKEKKSILLTTVLFLILFTTIFLGGSALPFISFINRCYPNERQRKRRRTQRSKEANSKNSSALMMSKTQEMSFFGDDDWGPKKSALDATSSAGRLMRSLFVRKFTAIERLENRDKLAALTKRALASDQMTDSDDVEFGTTSSRKDEMTRGRSASRNSSDVIISGGGGVSGEQHLLISSDSDSNEL</sequence>
<feature type="domain" description="Cation/H+ exchanger transmembrane" evidence="15">
    <location>
        <begin position="186"/>
        <end position="576"/>
    </location>
</feature>
<feature type="region of interest" description="Disordered" evidence="12">
    <location>
        <begin position="27"/>
        <end position="63"/>
    </location>
</feature>
<evidence type="ECO:0000256" key="6">
    <source>
        <dbReference type="ARBA" id="ARBA00023034"/>
    </source>
</evidence>
<feature type="transmembrane region" description="Helical" evidence="13">
    <location>
        <begin position="93"/>
        <end position="112"/>
    </location>
</feature>
<dbReference type="STRING" id="1611254.A0A2G5VRB4"/>
<dbReference type="EMBL" id="PDUG01000001">
    <property type="protein sequence ID" value="PIC54334.1"/>
    <property type="molecule type" value="Genomic_DNA"/>
</dbReference>
<feature type="signal peptide" evidence="14">
    <location>
        <begin position="1"/>
        <end position="20"/>
    </location>
</feature>
<organism evidence="16 17">
    <name type="scientific">Caenorhabditis nigoni</name>
    <dbReference type="NCBI Taxonomy" id="1611254"/>
    <lineage>
        <taxon>Eukaryota</taxon>
        <taxon>Metazoa</taxon>
        <taxon>Ecdysozoa</taxon>
        <taxon>Nematoda</taxon>
        <taxon>Chromadorea</taxon>
        <taxon>Rhabditida</taxon>
        <taxon>Rhabditina</taxon>
        <taxon>Rhabditomorpha</taxon>
        <taxon>Rhabditoidea</taxon>
        <taxon>Rhabditidae</taxon>
        <taxon>Peloderinae</taxon>
        <taxon>Caenorhabditis</taxon>
    </lineage>
</organism>
<comment type="subcellular location">
    <subcellularLocation>
        <location evidence="1">Golgi apparatus membrane</location>
        <topology evidence="1">Multi-pass membrane protein</topology>
    </subcellularLocation>
</comment>
<dbReference type="Proteomes" id="UP000230233">
    <property type="component" value="Chromosome I"/>
</dbReference>
<keyword evidence="8 11" id="KW-0406">Ion transport</keyword>
<feature type="transmembrane region" description="Helical" evidence="13">
    <location>
        <begin position="327"/>
        <end position="350"/>
    </location>
</feature>
<comment type="caution">
    <text evidence="16">The sequence shown here is derived from an EMBL/GenBank/DDBJ whole genome shotgun (WGS) entry which is preliminary data.</text>
</comment>
<feature type="region of interest" description="Disordered" evidence="12">
    <location>
        <begin position="677"/>
        <end position="715"/>
    </location>
</feature>
<feature type="chain" id="PRO_5013774720" description="Sodium/hydrogen exchanger" evidence="14">
    <location>
        <begin position="21"/>
        <end position="734"/>
    </location>
</feature>
<dbReference type="InterPro" id="IPR018422">
    <property type="entry name" value="Cation/H_exchanger_CPA1"/>
</dbReference>
<evidence type="ECO:0000256" key="5">
    <source>
        <dbReference type="ARBA" id="ARBA00022989"/>
    </source>
</evidence>
<evidence type="ECO:0000256" key="13">
    <source>
        <dbReference type="SAM" id="Phobius"/>
    </source>
</evidence>
<dbReference type="OrthoDB" id="196264at2759"/>
<feature type="compositionally biased region" description="Basic and acidic residues" evidence="12">
    <location>
        <begin position="43"/>
        <end position="63"/>
    </location>
</feature>
<evidence type="ECO:0000256" key="7">
    <source>
        <dbReference type="ARBA" id="ARBA00023053"/>
    </source>
</evidence>
<evidence type="ECO:0000256" key="1">
    <source>
        <dbReference type="ARBA" id="ARBA00004653"/>
    </source>
</evidence>
<dbReference type="InterPro" id="IPR006153">
    <property type="entry name" value="Cation/H_exchanger_TM"/>
</dbReference>
<feature type="transmembrane region" description="Helical" evidence="13">
    <location>
        <begin position="459"/>
        <end position="480"/>
    </location>
</feature>
<keyword evidence="5 13" id="KW-1133">Transmembrane helix</keyword>
<dbReference type="PRINTS" id="PR01084">
    <property type="entry name" value="NAHEXCHNGR"/>
</dbReference>
<evidence type="ECO:0000256" key="10">
    <source>
        <dbReference type="ARBA" id="ARBA00023201"/>
    </source>
</evidence>
<feature type="transmembrane region" description="Helical" evidence="13">
    <location>
        <begin position="370"/>
        <end position="395"/>
    </location>
</feature>
<evidence type="ECO:0000256" key="8">
    <source>
        <dbReference type="ARBA" id="ARBA00023065"/>
    </source>
</evidence>
<keyword evidence="2 11" id="KW-0813">Transport</keyword>
<proteinExistence type="inferred from homology"/>
<feature type="transmembrane region" description="Helical" evidence="13">
    <location>
        <begin position="415"/>
        <end position="438"/>
    </location>
</feature>
<evidence type="ECO:0000256" key="9">
    <source>
        <dbReference type="ARBA" id="ARBA00023136"/>
    </source>
</evidence>
<evidence type="ECO:0000313" key="16">
    <source>
        <dbReference type="EMBL" id="PIC54334.1"/>
    </source>
</evidence>
<dbReference type="NCBIfam" id="TIGR00840">
    <property type="entry name" value="b_cpa1"/>
    <property type="match status" value="1"/>
</dbReference>
<keyword evidence="7" id="KW-0915">Sodium</keyword>
<evidence type="ECO:0000256" key="11">
    <source>
        <dbReference type="RuleBase" id="RU003722"/>
    </source>
</evidence>
<evidence type="ECO:0000256" key="12">
    <source>
        <dbReference type="SAM" id="MobiDB-lite"/>
    </source>
</evidence>
<name>A0A2G5VRB4_9PELO</name>
<reference evidence="17" key="1">
    <citation type="submission" date="2017-10" db="EMBL/GenBank/DDBJ databases">
        <title>Rapid genome shrinkage in a self-fertile nematode reveals novel sperm competition proteins.</title>
        <authorList>
            <person name="Yin D."/>
            <person name="Schwarz E.M."/>
            <person name="Thomas C.G."/>
            <person name="Felde R.L."/>
            <person name="Korf I.F."/>
            <person name="Cutter A.D."/>
            <person name="Schartner C.M."/>
            <person name="Ralston E.J."/>
            <person name="Meyer B.J."/>
            <person name="Haag E.S."/>
        </authorList>
    </citation>
    <scope>NUCLEOTIDE SEQUENCE [LARGE SCALE GENOMIC DNA]</scope>
    <source>
        <strain evidence="17">JU1422</strain>
    </source>
</reference>
<feature type="transmembrane region" description="Helical" evidence="13">
    <location>
        <begin position="229"/>
        <end position="245"/>
    </location>
</feature>
<protein>
    <recommendedName>
        <fullName evidence="11">Sodium/hydrogen exchanger</fullName>
    </recommendedName>
</protein>
<dbReference type="AlphaFoldDB" id="A0A2G5VRB4"/>
<dbReference type="GO" id="GO:0015385">
    <property type="term" value="F:sodium:proton antiporter activity"/>
    <property type="evidence" value="ECO:0007669"/>
    <property type="project" value="InterPro"/>
</dbReference>
<keyword evidence="3 11" id="KW-0050">Antiport</keyword>
<dbReference type="PANTHER" id="PTHR10110:SF191">
    <property type="entry name" value="SODIUM_HYDROGEN EXCHANGER 8"/>
    <property type="match status" value="1"/>
</dbReference>
<feature type="transmembrane region" description="Helical" evidence="13">
    <location>
        <begin position="486"/>
        <end position="507"/>
    </location>
</feature>
<dbReference type="Pfam" id="PF00999">
    <property type="entry name" value="Na_H_Exchanger"/>
    <property type="match status" value="1"/>
</dbReference>
<evidence type="ECO:0000259" key="15">
    <source>
        <dbReference type="Pfam" id="PF00999"/>
    </source>
</evidence>
<evidence type="ECO:0000256" key="4">
    <source>
        <dbReference type="ARBA" id="ARBA00022692"/>
    </source>
</evidence>
<dbReference type="GO" id="GO:0015386">
    <property type="term" value="F:potassium:proton antiporter activity"/>
    <property type="evidence" value="ECO:0007669"/>
    <property type="project" value="TreeGrafter"/>
</dbReference>
<feature type="transmembrane region" description="Helical" evidence="13">
    <location>
        <begin position="173"/>
        <end position="193"/>
    </location>
</feature>
<feature type="compositionally biased region" description="Low complexity" evidence="12">
    <location>
        <begin position="27"/>
        <end position="37"/>
    </location>
</feature>
<keyword evidence="9 13" id="KW-0472">Membrane</keyword>
<gene>
    <name evidence="16" type="primary">Cni-nhx-8</name>
    <name evidence="16" type="synonym">Cnig_chr_I.g3625</name>
    <name evidence="16" type="ORF">B9Z55_003625</name>
</gene>
<dbReference type="PANTHER" id="PTHR10110">
    <property type="entry name" value="SODIUM/HYDROGEN EXCHANGER"/>
    <property type="match status" value="1"/>
</dbReference>
<keyword evidence="4 11" id="KW-0812">Transmembrane</keyword>
<dbReference type="GO" id="GO:0051453">
    <property type="term" value="P:regulation of intracellular pH"/>
    <property type="evidence" value="ECO:0007669"/>
    <property type="project" value="TreeGrafter"/>
</dbReference>
<dbReference type="Gene3D" id="6.10.140.1330">
    <property type="match status" value="1"/>
</dbReference>
<feature type="region of interest" description="Disordered" evidence="12">
    <location>
        <begin position="591"/>
        <end position="610"/>
    </location>
</feature>
<feature type="transmembrane region" description="Helical" evidence="13">
    <location>
        <begin position="199"/>
        <end position="217"/>
    </location>
</feature>
<keyword evidence="10 11" id="KW-0739">Sodium transport</keyword>
<keyword evidence="17" id="KW-1185">Reference proteome</keyword>
<evidence type="ECO:0000256" key="14">
    <source>
        <dbReference type="SAM" id="SignalP"/>
    </source>
</evidence>
<feature type="transmembrane region" description="Helical" evidence="13">
    <location>
        <begin position="528"/>
        <end position="549"/>
    </location>
</feature>
<feature type="transmembrane region" description="Helical" evidence="13">
    <location>
        <begin position="561"/>
        <end position="587"/>
    </location>
</feature>
<keyword evidence="14" id="KW-0732">Signal</keyword>